<evidence type="ECO:0000313" key="1">
    <source>
        <dbReference type="EMBL" id="MDT9001558.1"/>
    </source>
</evidence>
<keyword evidence="2" id="KW-1185">Reference proteome</keyword>
<dbReference type="Pfam" id="PF07277">
    <property type="entry name" value="SapC"/>
    <property type="match status" value="1"/>
</dbReference>
<gene>
    <name evidence="1" type="ORF">RQP53_19940</name>
</gene>
<comment type="caution">
    <text evidence="1">The sequence shown here is derived from an EMBL/GenBank/DDBJ whole genome shotgun (WGS) entry which is preliminary data.</text>
</comment>
<name>A0ABU3PHI9_9BURK</name>
<proteinExistence type="predicted"/>
<organism evidence="1 2">
    <name type="scientific">Roseateles aquae</name>
    <dbReference type="NCBI Taxonomy" id="3077235"/>
    <lineage>
        <taxon>Bacteria</taxon>
        <taxon>Pseudomonadati</taxon>
        <taxon>Pseudomonadota</taxon>
        <taxon>Betaproteobacteria</taxon>
        <taxon>Burkholderiales</taxon>
        <taxon>Sphaerotilaceae</taxon>
        <taxon>Roseateles</taxon>
    </lineage>
</organism>
<dbReference type="InterPro" id="IPR010836">
    <property type="entry name" value="SapC"/>
</dbReference>
<dbReference type="EMBL" id="JAVXZY010000009">
    <property type="protein sequence ID" value="MDT9001558.1"/>
    <property type="molecule type" value="Genomic_DNA"/>
</dbReference>
<protein>
    <submittedName>
        <fullName evidence="1">SapC family protein</fullName>
    </submittedName>
</protein>
<dbReference type="Proteomes" id="UP001246372">
    <property type="component" value="Unassembled WGS sequence"/>
</dbReference>
<accession>A0ABU3PHI9</accession>
<evidence type="ECO:0000313" key="2">
    <source>
        <dbReference type="Proteomes" id="UP001246372"/>
    </source>
</evidence>
<dbReference type="RefSeq" id="WP_315652439.1">
    <property type="nucleotide sequence ID" value="NZ_JAVXZY010000009.1"/>
</dbReference>
<sequence length="233" mass="25625">MRAALLDNLSHRDLRLQTQLNPDWGDAVSAVPTVPAEFRLVQAHFPIVFQQSSEAAGFQPLALLGLTRPRNAFLGAQGWAAAHLPWALERQPLLVGRDGEDWVVHIDLDSPRLSLQEGEPLFLPHGGQSLVLERRVSVLQALHEGLQSLPDFIEALLQHQLLEPMSLDITQADGQVQRLAGYYVIDEDRLEGLSGAAVAALHEAGHWMPIAMAAASLARLPELIQREQRLGHA</sequence>
<reference evidence="1" key="1">
    <citation type="submission" date="2023-09" db="EMBL/GenBank/DDBJ databases">
        <title>Paucibacter sp. APW11 Genome sequencing and assembly.</title>
        <authorList>
            <person name="Kim I."/>
        </authorList>
    </citation>
    <scope>NUCLEOTIDE SEQUENCE</scope>
    <source>
        <strain evidence="1">APW11</strain>
    </source>
</reference>